<dbReference type="EMBL" id="SHNO01000001">
    <property type="protein sequence ID" value="MCX2976108.1"/>
    <property type="molecule type" value="Genomic_DNA"/>
</dbReference>
<dbReference type="PANTHER" id="PTHR38773:SF1">
    <property type="entry name" value="PROTEIN SPRT"/>
    <property type="match status" value="1"/>
</dbReference>
<reference evidence="2" key="1">
    <citation type="submission" date="2019-02" db="EMBL/GenBank/DDBJ databases">
        <authorList>
            <person name="Li S.-H."/>
        </authorList>
    </citation>
    <scope>NUCLEOTIDE SEQUENCE</scope>
    <source>
        <strain evidence="2">IMCC11814</strain>
    </source>
</reference>
<evidence type="ECO:0000313" key="2">
    <source>
        <dbReference type="EMBL" id="MCX2976108.1"/>
    </source>
</evidence>
<dbReference type="SMART" id="SM00731">
    <property type="entry name" value="SprT"/>
    <property type="match status" value="1"/>
</dbReference>
<dbReference type="RefSeq" id="WP_279247861.1">
    <property type="nucleotide sequence ID" value="NZ_SHNO01000001.1"/>
</dbReference>
<protein>
    <submittedName>
        <fullName evidence="2">Metallopeptidase (SprT family)</fullName>
    </submittedName>
</protein>
<gene>
    <name evidence="2" type="ORF">EYC82_01890</name>
</gene>
<comment type="caution">
    <text evidence="2">The sequence shown here is derived from an EMBL/GenBank/DDBJ whole genome shotgun (WGS) entry which is preliminary data.</text>
</comment>
<dbReference type="InterPro" id="IPR006640">
    <property type="entry name" value="SprT-like_domain"/>
</dbReference>
<dbReference type="Proteomes" id="UP001143304">
    <property type="component" value="Unassembled WGS sequence"/>
</dbReference>
<evidence type="ECO:0000259" key="1">
    <source>
        <dbReference type="SMART" id="SM00731"/>
    </source>
</evidence>
<sequence length="171" mass="20152">MLQPIGALEKKQVTEATERYIDQAEAIFDRRYKRVPVLFDLKGRSAGMFKIHGESRVIRYNPWIFAKYYEENLRDTVPHEVAHFIVHETYPRRGTRPHGPEWQDLMLRFGADPAVTFDLDLEGVPQRKQSTHRYHCGCQLHDVSATRHNRMKRGRVNYHCVICDGRLVYLD</sequence>
<proteinExistence type="predicted"/>
<feature type="domain" description="SprT-like" evidence="1">
    <location>
        <begin position="14"/>
        <end position="170"/>
    </location>
</feature>
<accession>A0ABT3T1G6</accession>
<dbReference type="PANTHER" id="PTHR38773">
    <property type="entry name" value="PROTEIN SPRT"/>
    <property type="match status" value="1"/>
</dbReference>
<name>A0ABT3T1G6_9GAMM</name>
<organism evidence="2 3">
    <name type="scientific">Candidatus Marimicrobium litorale</name>
    <dbReference type="NCBI Taxonomy" id="2518991"/>
    <lineage>
        <taxon>Bacteria</taxon>
        <taxon>Pseudomonadati</taxon>
        <taxon>Pseudomonadota</taxon>
        <taxon>Gammaproteobacteria</taxon>
        <taxon>Cellvibrionales</taxon>
        <taxon>Halieaceae</taxon>
        <taxon>Marimicrobium</taxon>
    </lineage>
</organism>
<dbReference type="Pfam" id="PF10263">
    <property type="entry name" value="SprT-like"/>
    <property type="match status" value="1"/>
</dbReference>
<evidence type="ECO:0000313" key="3">
    <source>
        <dbReference type="Proteomes" id="UP001143304"/>
    </source>
</evidence>
<keyword evidence="3" id="KW-1185">Reference proteome</keyword>